<reference evidence="3 4" key="1">
    <citation type="journal article" date="2017" name="Nat. Commun.">
        <title>In situ click chemistry generation of cyclooxygenase-2 inhibitors.</title>
        <authorList>
            <person name="Bhardwaj A."/>
            <person name="Kaur J."/>
            <person name="Wuest M."/>
            <person name="Wuest F."/>
        </authorList>
    </citation>
    <scope>NUCLEOTIDE SEQUENCE [LARGE SCALE GENOMIC DNA]</scope>
    <source>
        <strain evidence="3">S2_018_000_R2_106</strain>
    </source>
</reference>
<proteinExistence type="predicted"/>
<keyword evidence="1" id="KW-0175">Coiled coil</keyword>
<evidence type="ECO:0000313" key="3">
    <source>
        <dbReference type="EMBL" id="TKW60945.1"/>
    </source>
</evidence>
<protein>
    <recommendedName>
        <fullName evidence="5">ParB/Sulfiredoxin domain-containing protein</fullName>
    </recommendedName>
</protein>
<sequence>MSKATKATVRKPAAPAKTVKAAPAIKAVAEPKAKAPTKGQQRQVARNEADVAALKAADEGFKLARENAVKYLHSRRQAIFALARHFHLDADDLQQEAYEVLLTCLRDFNPLYTKADGTTVNVQFNTFFGNRLEGKALEQRNRDPEYQARQAHLQDMSDEERTEFRKNPPLLVQHLDQETTMQETLRGEVAAAQRSRQTNMALKVVQDTFIERKLNDLIAAERDDKRRAALMHVKVGGVSSFEEIAYHFGVTDSRASQILNELMDAFYVQRLIDGDLKSVMYDFRKLSLQPKRTQRLLEEAMRNAPTPRAAEIANLFMAEYPDLREVLGSLPKPGQIAEKTETDSAEAPATASGNALPAQLTPAEEDQYPLQAVEWREIATLTALGVQFRPTLMQAPEDMAHIRQIAAHPAETWAPLIVTPEGGVIDGERRIAAARAKGITRLLCQVRTTPSAALARQLRVCLNSRVRPLDKLELYFAIGALSELGLTQGVIAQALGTSRPNVIVYAKVREKASPRLRQLFEDGLIQITNASSAVDLPVQSQDEMADFIRQYGAGWGRGPQFNELYAAAAEGQIAALVPPQVGGPQPSHAAILPLPSIPAATLASAPVQGAQLVAPPGSLSPTLATALKKRQEALETALRDSEIWARQREATITSQTSQIHDLRQQVESYKRELEAQTLLQHGDAATMANYMKELKAFYAVQERLASAIHQLEKTHTAVRSLNLTHRQTVELEQLLEKVASLQTALRVQLVKSPTPTPENTR</sequence>
<feature type="coiled-coil region" evidence="1">
    <location>
        <begin position="652"/>
        <end position="679"/>
    </location>
</feature>
<feature type="region of interest" description="Disordered" evidence="2">
    <location>
        <begin position="339"/>
        <end position="359"/>
    </location>
</feature>
<accession>A0A6N4R0R1</accession>
<evidence type="ECO:0000256" key="1">
    <source>
        <dbReference type="SAM" id="Coils"/>
    </source>
</evidence>
<dbReference type="EMBL" id="VAFM01000002">
    <property type="protein sequence ID" value="TKW60945.1"/>
    <property type="molecule type" value="Genomic_DNA"/>
</dbReference>
<dbReference type="SUPFAM" id="SSF109709">
    <property type="entry name" value="KorB DNA-binding domain-like"/>
    <property type="match status" value="1"/>
</dbReference>
<evidence type="ECO:0008006" key="5">
    <source>
        <dbReference type="Google" id="ProtNLM"/>
    </source>
</evidence>
<dbReference type="InterPro" id="IPR036390">
    <property type="entry name" value="WH_DNA-bd_sf"/>
</dbReference>
<dbReference type="SUPFAM" id="SSF46785">
    <property type="entry name" value="Winged helix' DNA-binding domain"/>
    <property type="match status" value="1"/>
</dbReference>
<dbReference type="AlphaFoldDB" id="A0A6N4R0R1"/>
<evidence type="ECO:0000256" key="2">
    <source>
        <dbReference type="SAM" id="MobiDB-lite"/>
    </source>
</evidence>
<organism evidence="3 4">
    <name type="scientific">Blastochloris viridis</name>
    <name type="common">Rhodopseudomonas viridis</name>
    <dbReference type="NCBI Taxonomy" id="1079"/>
    <lineage>
        <taxon>Bacteria</taxon>
        <taxon>Pseudomonadati</taxon>
        <taxon>Pseudomonadota</taxon>
        <taxon>Alphaproteobacteria</taxon>
        <taxon>Hyphomicrobiales</taxon>
        <taxon>Blastochloridaceae</taxon>
        <taxon>Blastochloris</taxon>
    </lineage>
</organism>
<evidence type="ECO:0000313" key="4">
    <source>
        <dbReference type="Proteomes" id="UP000320948"/>
    </source>
</evidence>
<dbReference type="Proteomes" id="UP000320948">
    <property type="component" value="Unassembled WGS sequence"/>
</dbReference>
<dbReference type="Gene3D" id="1.10.10.2830">
    <property type="match status" value="1"/>
</dbReference>
<comment type="caution">
    <text evidence="3">The sequence shown here is derived from an EMBL/GenBank/DDBJ whole genome shotgun (WGS) entry which is preliminary data.</text>
</comment>
<gene>
    <name evidence="3" type="ORF">DI628_08660</name>
</gene>
<name>A0A6N4R0R1_BLAVI</name>